<dbReference type="Pfam" id="PF06985">
    <property type="entry name" value="HET"/>
    <property type="match status" value="1"/>
</dbReference>
<reference evidence="2" key="2">
    <citation type="submission" date="2020-05" db="EMBL/GenBank/DDBJ databases">
        <authorList>
            <person name="Kim H.-S."/>
            <person name="Proctor R.H."/>
            <person name="Brown D.W."/>
        </authorList>
    </citation>
    <scope>NUCLEOTIDE SEQUENCE</scope>
    <source>
        <strain evidence="2">NRRL 20472</strain>
    </source>
</reference>
<dbReference type="Proteomes" id="UP000622797">
    <property type="component" value="Unassembled WGS sequence"/>
</dbReference>
<dbReference type="PANTHER" id="PTHR24148:SF64">
    <property type="entry name" value="HETEROKARYON INCOMPATIBILITY DOMAIN-CONTAINING PROTEIN"/>
    <property type="match status" value="1"/>
</dbReference>
<dbReference type="EMBL" id="JABEXW010000831">
    <property type="protein sequence ID" value="KAF4953941.1"/>
    <property type="molecule type" value="Genomic_DNA"/>
</dbReference>
<proteinExistence type="predicted"/>
<gene>
    <name evidence="2" type="ORF">FSARC_12285</name>
</gene>
<name>A0A8H4WY05_9HYPO</name>
<reference evidence="2" key="1">
    <citation type="journal article" date="2020" name="BMC Genomics">
        <title>Correction to: Identification and distribution of gene clusters required for synthesis of sphingolipid metabolism inhibitors in diverse species of the filamentous fungus Fusarium.</title>
        <authorList>
            <person name="Kim H.S."/>
            <person name="Lohmar J.M."/>
            <person name="Busman M."/>
            <person name="Brown D.W."/>
            <person name="Naumann T.A."/>
            <person name="Divon H.H."/>
            <person name="Lysoe E."/>
            <person name="Uhlig S."/>
            <person name="Proctor R.H."/>
        </authorList>
    </citation>
    <scope>NUCLEOTIDE SEQUENCE</scope>
    <source>
        <strain evidence="2">NRRL 20472</strain>
    </source>
</reference>
<dbReference type="InterPro" id="IPR052895">
    <property type="entry name" value="HetReg/Transcr_Mod"/>
</dbReference>
<evidence type="ECO:0000313" key="3">
    <source>
        <dbReference type="Proteomes" id="UP000622797"/>
    </source>
</evidence>
<evidence type="ECO:0000313" key="2">
    <source>
        <dbReference type="EMBL" id="KAF4953941.1"/>
    </source>
</evidence>
<feature type="non-terminal residue" evidence="2">
    <location>
        <position position="1"/>
    </location>
</feature>
<comment type="caution">
    <text evidence="2">The sequence shown here is derived from an EMBL/GenBank/DDBJ whole genome shotgun (WGS) entry which is preliminary data.</text>
</comment>
<dbReference type="InterPro" id="IPR010730">
    <property type="entry name" value="HET"/>
</dbReference>
<organism evidence="2 3">
    <name type="scientific">Fusarium sarcochroum</name>
    <dbReference type="NCBI Taxonomy" id="1208366"/>
    <lineage>
        <taxon>Eukaryota</taxon>
        <taxon>Fungi</taxon>
        <taxon>Dikarya</taxon>
        <taxon>Ascomycota</taxon>
        <taxon>Pezizomycotina</taxon>
        <taxon>Sordariomycetes</taxon>
        <taxon>Hypocreomycetidae</taxon>
        <taxon>Hypocreales</taxon>
        <taxon>Nectriaceae</taxon>
        <taxon>Fusarium</taxon>
        <taxon>Fusarium lateritium species complex</taxon>
    </lineage>
</organism>
<accession>A0A8H4WY05</accession>
<dbReference type="AlphaFoldDB" id="A0A8H4WY05"/>
<protein>
    <recommendedName>
        <fullName evidence="1">Heterokaryon incompatibility domain-containing protein</fullName>
    </recommendedName>
</protein>
<keyword evidence="3" id="KW-1185">Reference proteome</keyword>
<dbReference type="OrthoDB" id="10252171at2759"/>
<dbReference type="PANTHER" id="PTHR24148">
    <property type="entry name" value="ANKYRIN REPEAT DOMAIN-CONTAINING PROTEIN 39 HOMOLOG-RELATED"/>
    <property type="match status" value="1"/>
</dbReference>
<sequence length="619" mass="69883">SYQYPRLTGENSIRVIELQPGVPGDIITFDLHQVWLEVASFEALSYEWRDKFGTVPVQCDDEQILITPNCKAAMENLRLRSKPRYLWIDAICINQEDDQERNQQVAMMADIFRAAKKVLMWLGDETNTTRIAFEILPTMAKAHRVILQETGELPFSPESVGEDNDAQQIMESALQDDEVVEAFNDLVVRTYWTRAWIFQEIILGGSRGVCISGSQSCEWTVMKSALLAYNEYSDSMHFSNMARTADEFSNTGEVPLGSASWALRELNATDPRDKIFALLGLATNKKKLVEPPTADYTMTVEEVFVHATRYIIDTDCVCTAWRLGIRQSDKAFPRLPSWVPDFMPRGKGFVEDTFADSKLSSGLNIVPRPVTTQTSLKVGGCIVDKVVLKLTITKELDLYDILSCAVHAVARQHHSIYDTYPAGRVTVTDSGREDAASPSEDKYRHINKTNAEALLTTVMNFETLSADGVDAMTQDKLHSLAIGFLTWSLSRDTEAPPQSKQAPNYAQQASRIWSDRSIDKSGFLDFELESLESMEDLLEDECDLVFTENGYFGLTIAGQAEEGMLIALVCDGNQLHLLRKGEGPERYYEYVDQVYLNFLGENKLENVFNEMKLERLEFR</sequence>
<feature type="domain" description="Heterokaryon incompatibility" evidence="1">
    <location>
        <begin position="41"/>
        <end position="200"/>
    </location>
</feature>
<evidence type="ECO:0000259" key="1">
    <source>
        <dbReference type="Pfam" id="PF06985"/>
    </source>
</evidence>